<dbReference type="RefSeq" id="WP_084113714.1">
    <property type="nucleotide sequence ID" value="NZ_FWXH01000002.1"/>
</dbReference>
<feature type="transmembrane region" description="Helical" evidence="6">
    <location>
        <begin position="356"/>
        <end position="374"/>
    </location>
</feature>
<feature type="transmembrane region" description="Helical" evidence="6">
    <location>
        <begin position="12"/>
        <end position="34"/>
    </location>
</feature>
<evidence type="ECO:0000256" key="5">
    <source>
        <dbReference type="ARBA" id="ARBA00023136"/>
    </source>
</evidence>
<organism evidence="7 8">
    <name type="scientific">Clostridium acidisoli DSM 12555</name>
    <dbReference type="NCBI Taxonomy" id="1121291"/>
    <lineage>
        <taxon>Bacteria</taxon>
        <taxon>Bacillati</taxon>
        <taxon>Bacillota</taxon>
        <taxon>Clostridia</taxon>
        <taxon>Eubacteriales</taxon>
        <taxon>Clostridiaceae</taxon>
        <taxon>Clostridium</taxon>
    </lineage>
</organism>
<feature type="transmembrane region" description="Helical" evidence="6">
    <location>
        <begin position="323"/>
        <end position="344"/>
    </location>
</feature>
<feature type="transmembrane region" description="Helical" evidence="6">
    <location>
        <begin position="114"/>
        <end position="132"/>
    </location>
</feature>
<gene>
    <name evidence="7" type="ORF">SAMN02745134_00529</name>
</gene>
<feature type="transmembrane region" description="Helical" evidence="6">
    <location>
        <begin position="412"/>
        <end position="432"/>
    </location>
</feature>
<feature type="transmembrane region" description="Helical" evidence="6">
    <location>
        <begin position="211"/>
        <end position="227"/>
    </location>
</feature>
<feature type="transmembrane region" description="Helical" evidence="6">
    <location>
        <begin position="290"/>
        <end position="311"/>
    </location>
</feature>
<comment type="subcellular location">
    <subcellularLocation>
        <location evidence="1">Cell membrane</location>
        <topology evidence="1">Multi-pass membrane protein</topology>
    </subcellularLocation>
</comment>
<keyword evidence="4 6" id="KW-1133">Transmembrane helix</keyword>
<dbReference type="InterPro" id="IPR002797">
    <property type="entry name" value="Polysacc_synth"/>
</dbReference>
<feature type="transmembrane region" description="Helical" evidence="6">
    <location>
        <begin position="172"/>
        <end position="190"/>
    </location>
</feature>
<dbReference type="OrthoDB" id="3249502at2"/>
<keyword evidence="2" id="KW-1003">Cell membrane</keyword>
<evidence type="ECO:0000256" key="2">
    <source>
        <dbReference type="ARBA" id="ARBA00022475"/>
    </source>
</evidence>
<accession>A0A1W1X2S1</accession>
<keyword evidence="5 6" id="KW-0472">Membrane</keyword>
<sequence>MEKAKSQKLIKDTLIYGLATFGPKLVSFILLPLYTHYFTSAEYGTWDLVVTTISLVSPIVTLELIDSVYRWLIEAKRLNDRMRIITTGFFALVKNLMISNLIAGVFFIMFPNNYWWLSLLIINSDNLSGFVQHCVRALGYNKQFAIIGILKTAVSIVFTIFFVFIMHFRIETFFYSMIISNIFGLIYSWRFLNFQQYINIKVYSKNTYKEFIKYSIPLILGAVNWWVMNVSDRYIIAFYLGVKANGIYAVANKLPSLVNVVSSIFYLAWQDNAIREYNNNERDKYYSSIFRHYFRLMVTTVILLTASSRIIMRIMISNQYDSAWKYVGILYLGAMFSTFSNFWGAAYQGSKQTNNIFVTTVIGAISNIAINLALINHIGIYAAAISTFLGFFIMWIMCVLDSKKEFKIQIDYKEVTVLLTISFITLLLSFYANIAIDLFIFLVGVVTFIITNGDIIKKIFTYSYNYKFVSKITVLTKNKIKQAK</sequence>
<feature type="transmembrane region" description="Helical" evidence="6">
    <location>
        <begin position="144"/>
        <end position="166"/>
    </location>
</feature>
<feature type="transmembrane region" description="Helical" evidence="6">
    <location>
        <begin position="380"/>
        <end position="400"/>
    </location>
</feature>
<evidence type="ECO:0000313" key="7">
    <source>
        <dbReference type="EMBL" id="SMC18256.1"/>
    </source>
</evidence>
<reference evidence="7 8" key="1">
    <citation type="submission" date="2017-04" db="EMBL/GenBank/DDBJ databases">
        <authorList>
            <person name="Afonso C.L."/>
            <person name="Miller P.J."/>
            <person name="Scott M.A."/>
            <person name="Spackman E."/>
            <person name="Goraichik I."/>
            <person name="Dimitrov K.M."/>
            <person name="Suarez D.L."/>
            <person name="Swayne D.E."/>
        </authorList>
    </citation>
    <scope>NUCLEOTIDE SEQUENCE [LARGE SCALE GENOMIC DNA]</scope>
    <source>
        <strain evidence="7 8">DSM 12555</strain>
    </source>
</reference>
<keyword evidence="8" id="KW-1185">Reference proteome</keyword>
<protein>
    <submittedName>
        <fullName evidence="7">Membrane protein involved in the export of O-antigen and teichoic acid</fullName>
    </submittedName>
</protein>
<evidence type="ECO:0000256" key="1">
    <source>
        <dbReference type="ARBA" id="ARBA00004651"/>
    </source>
</evidence>
<feature type="transmembrane region" description="Helical" evidence="6">
    <location>
        <begin position="247"/>
        <end position="269"/>
    </location>
</feature>
<dbReference type="Proteomes" id="UP000192468">
    <property type="component" value="Unassembled WGS sequence"/>
</dbReference>
<evidence type="ECO:0000256" key="3">
    <source>
        <dbReference type="ARBA" id="ARBA00022692"/>
    </source>
</evidence>
<dbReference type="InterPro" id="IPR050833">
    <property type="entry name" value="Poly_Biosynth_Transport"/>
</dbReference>
<evidence type="ECO:0000313" key="8">
    <source>
        <dbReference type="Proteomes" id="UP000192468"/>
    </source>
</evidence>
<proteinExistence type="predicted"/>
<dbReference type="Pfam" id="PF01943">
    <property type="entry name" value="Polysacc_synt"/>
    <property type="match status" value="1"/>
</dbReference>
<feature type="transmembrane region" description="Helical" evidence="6">
    <location>
        <begin position="46"/>
        <end position="72"/>
    </location>
</feature>
<feature type="transmembrane region" description="Helical" evidence="6">
    <location>
        <begin position="84"/>
        <end position="108"/>
    </location>
</feature>
<dbReference type="PANTHER" id="PTHR30250:SF11">
    <property type="entry name" value="O-ANTIGEN TRANSPORTER-RELATED"/>
    <property type="match status" value="1"/>
</dbReference>
<evidence type="ECO:0000256" key="6">
    <source>
        <dbReference type="SAM" id="Phobius"/>
    </source>
</evidence>
<feature type="transmembrane region" description="Helical" evidence="6">
    <location>
        <begin position="438"/>
        <end position="456"/>
    </location>
</feature>
<evidence type="ECO:0000256" key="4">
    <source>
        <dbReference type="ARBA" id="ARBA00022989"/>
    </source>
</evidence>
<name>A0A1W1X2S1_9CLOT</name>
<keyword evidence="3 6" id="KW-0812">Transmembrane</keyword>
<dbReference type="STRING" id="1121291.SAMN02745134_00529"/>
<dbReference type="PANTHER" id="PTHR30250">
    <property type="entry name" value="PST FAMILY PREDICTED COLANIC ACID TRANSPORTER"/>
    <property type="match status" value="1"/>
</dbReference>
<dbReference type="AlphaFoldDB" id="A0A1W1X2S1"/>
<dbReference type="EMBL" id="FWXH01000002">
    <property type="protein sequence ID" value="SMC18256.1"/>
    <property type="molecule type" value="Genomic_DNA"/>
</dbReference>
<dbReference type="GO" id="GO:0005886">
    <property type="term" value="C:plasma membrane"/>
    <property type="evidence" value="ECO:0007669"/>
    <property type="project" value="UniProtKB-SubCell"/>
</dbReference>